<evidence type="ECO:0000313" key="2">
    <source>
        <dbReference type="Proteomes" id="UP000199652"/>
    </source>
</evidence>
<protein>
    <submittedName>
        <fullName evidence="1">Uncharacterized protein</fullName>
    </submittedName>
</protein>
<accession>A0A1H3INP2</accession>
<dbReference type="STRING" id="1528.SAMN04488579_12426"/>
<organism evidence="1 2">
    <name type="scientific">Eubacterium barkeri</name>
    <name type="common">Clostridium barkeri</name>
    <dbReference type="NCBI Taxonomy" id="1528"/>
    <lineage>
        <taxon>Bacteria</taxon>
        <taxon>Bacillati</taxon>
        <taxon>Bacillota</taxon>
        <taxon>Clostridia</taxon>
        <taxon>Eubacteriales</taxon>
        <taxon>Eubacteriaceae</taxon>
        <taxon>Eubacterium</taxon>
    </lineage>
</organism>
<dbReference type="AlphaFoldDB" id="A0A1H3INP2"/>
<reference evidence="2" key="1">
    <citation type="submission" date="2016-10" db="EMBL/GenBank/DDBJ databases">
        <authorList>
            <person name="Varghese N."/>
            <person name="Submissions S."/>
        </authorList>
    </citation>
    <scope>NUCLEOTIDE SEQUENCE [LARGE SCALE GENOMIC DNA]</scope>
    <source>
        <strain evidence="2">VPI 5359</strain>
    </source>
</reference>
<evidence type="ECO:0000313" key="1">
    <source>
        <dbReference type="EMBL" id="SDY29453.1"/>
    </source>
</evidence>
<dbReference type="EMBL" id="FNOU01000024">
    <property type="protein sequence ID" value="SDY29453.1"/>
    <property type="molecule type" value="Genomic_DNA"/>
</dbReference>
<dbReference type="Proteomes" id="UP000199652">
    <property type="component" value="Unassembled WGS sequence"/>
</dbReference>
<proteinExistence type="predicted"/>
<gene>
    <name evidence="1" type="ORF">SAMN04488579_12426</name>
</gene>
<dbReference type="RefSeq" id="WP_090246707.1">
    <property type="nucleotide sequence ID" value="NZ_FNOU01000024.1"/>
</dbReference>
<dbReference type="OrthoDB" id="3035774at2"/>
<name>A0A1H3INP2_EUBBA</name>
<sequence length="132" mass="15067">MLYRRTHTENPMSRSGHAMFTEYADRIGSYGKNLWGFDEVNATNIEDLKGAIIDAWEKEMASEESDYDLPKISGEEAYTCFDPSDIVMSAEAYDDEDVSAWLWDTILDPEEIMAVYGEGWAIVYDEELINAL</sequence>
<keyword evidence="2" id="KW-1185">Reference proteome</keyword>